<keyword evidence="3" id="KW-1185">Reference proteome</keyword>
<dbReference type="AlphaFoldDB" id="A0A4U0UE50"/>
<sequence length="119" mass="13437">MSGTSSVGQSGVYEAGDQVNYKNSELNEKDRYKEGQPNSHQANDPKDERSIANKLARESKREGESESENFETMQSKKDSTLPAKFHGNEPSKGAKIDQELKEEEEEMMKKKGHWGSKQQ</sequence>
<name>A0A4U0UE50_9PEZI</name>
<feature type="region of interest" description="Disordered" evidence="1">
    <location>
        <begin position="1"/>
        <end position="119"/>
    </location>
</feature>
<feature type="compositionally biased region" description="Basic and acidic residues" evidence="1">
    <location>
        <begin position="25"/>
        <end position="34"/>
    </location>
</feature>
<organism evidence="2 3">
    <name type="scientific">Salinomyces thailandicus</name>
    <dbReference type="NCBI Taxonomy" id="706561"/>
    <lineage>
        <taxon>Eukaryota</taxon>
        <taxon>Fungi</taxon>
        <taxon>Dikarya</taxon>
        <taxon>Ascomycota</taxon>
        <taxon>Pezizomycotina</taxon>
        <taxon>Dothideomycetes</taxon>
        <taxon>Dothideomycetidae</taxon>
        <taxon>Mycosphaerellales</taxon>
        <taxon>Teratosphaeriaceae</taxon>
        <taxon>Salinomyces</taxon>
    </lineage>
</organism>
<dbReference type="PANTHER" id="PTHR39475:SF1">
    <property type="entry name" value="CONIDIATION-SPECIFIC PROTEIN 6"/>
    <property type="match status" value="1"/>
</dbReference>
<comment type="caution">
    <text evidence="2">The sequence shown here is derived from an EMBL/GenBank/DDBJ whole genome shotgun (WGS) entry which is preliminary data.</text>
</comment>
<dbReference type="OrthoDB" id="3358750at2759"/>
<feature type="compositionally biased region" description="Basic and acidic residues" evidence="1">
    <location>
        <begin position="86"/>
        <end position="99"/>
    </location>
</feature>
<feature type="compositionally biased region" description="Basic residues" evidence="1">
    <location>
        <begin position="110"/>
        <end position="119"/>
    </location>
</feature>
<evidence type="ECO:0000313" key="3">
    <source>
        <dbReference type="Proteomes" id="UP000308549"/>
    </source>
</evidence>
<gene>
    <name evidence="2" type="ORF">B0A50_00648</name>
</gene>
<dbReference type="PANTHER" id="PTHR39475">
    <property type="entry name" value="CONIDIATION-SPECIFIC PROTEIN 6"/>
    <property type="match status" value="1"/>
</dbReference>
<accession>A0A4U0UE50</accession>
<proteinExistence type="predicted"/>
<dbReference type="Proteomes" id="UP000308549">
    <property type="component" value="Unassembled WGS sequence"/>
</dbReference>
<evidence type="ECO:0000313" key="2">
    <source>
        <dbReference type="EMBL" id="TKA33811.1"/>
    </source>
</evidence>
<reference evidence="2 3" key="1">
    <citation type="submission" date="2017-03" db="EMBL/GenBank/DDBJ databases">
        <title>Genomes of endolithic fungi from Antarctica.</title>
        <authorList>
            <person name="Coleine C."/>
            <person name="Masonjones S."/>
            <person name="Stajich J.E."/>
        </authorList>
    </citation>
    <scope>NUCLEOTIDE SEQUENCE [LARGE SCALE GENOMIC DNA]</scope>
    <source>
        <strain evidence="2 3">CCFEE 6315</strain>
    </source>
</reference>
<evidence type="ECO:0000256" key="1">
    <source>
        <dbReference type="SAM" id="MobiDB-lite"/>
    </source>
</evidence>
<dbReference type="EMBL" id="NAJL01000002">
    <property type="protein sequence ID" value="TKA33811.1"/>
    <property type="molecule type" value="Genomic_DNA"/>
</dbReference>
<feature type="compositionally biased region" description="Basic and acidic residues" evidence="1">
    <location>
        <begin position="43"/>
        <end position="64"/>
    </location>
</feature>
<protein>
    <submittedName>
        <fullName evidence="2">Uncharacterized protein</fullName>
    </submittedName>
</protein>